<evidence type="ECO:0000256" key="2">
    <source>
        <dbReference type="SAM" id="Phobius"/>
    </source>
</evidence>
<keyword evidence="2" id="KW-1133">Transmembrane helix</keyword>
<feature type="region of interest" description="Disordered" evidence="1">
    <location>
        <begin position="1433"/>
        <end position="1452"/>
    </location>
</feature>
<feature type="compositionally biased region" description="Basic residues" evidence="1">
    <location>
        <begin position="211"/>
        <end position="225"/>
    </location>
</feature>
<feature type="region of interest" description="Disordered" evidence="1">
    <location>
        <begin position="1197"/>
        <end position="1225"/>
    </location>
</feature>
<feature type="compositionally biased region" description="Basic and acidic residues" evidence="1">
    <location>
        <begin position="1433"/>
        <end position="1448"/>
    </location>
</feature>
<feature type="region of interest" description="Disordered" evidence="1">
    <location>
        <begin position="210"/>
        <end position="249"/>
    </location>
</feature>
<keyword evidence="2" id="KW-0472">Membrane</keyword>
<keyword evidence="2" id="KW-0812">Transmembrane</keyword>
<evidence type="ECO:0000256" key="1">
    <source>
        <dbReference type="SAM" id="MobiDB-lite"/>
    </source>
</evidence>
<name>A0A699GH77_TANCI</name>
<dbReference type="EMBL" id="BKCJ010000050">
    <property type="protein sequence ID" value="GEU29189.1"/>
    <property type="molecule type" value="Genomic_DNA"/>
</dbReference>
<accession>A0A699GH77</accession>
<proteinExistence type="predicted"/>
<evidence type="ECO:0000313" key="3">
    <source>
        <dbReference type="EMBL" id="GEU29189.1"/>
    </source>
</evidence>
<dbReference type="Gene3D" id="1.50.10.150">
    <property type="entry name" value="Voltage-dependent anion channel"/>
    <property type="match status" value="1"/>
</dbReference>
<gene>
    <name evidence="3" type="ORF">Tci_001167</name>
</gene>
<dbReference type="InterPro" id="IPR038665">
    <property type="entry name" value="Voltage-dep_anion_channel_sf"/>
</dbReference>
<comment type="caution">
    <text evidence="3">The sequence shown here is derived from an EMBL/GenBank/DDBJ whole genome shotgun (WGS) entry which is preliminary data.</text>
</comment>
<feature type="transmembrane region" description="Helical" evidence="2">
    <location>
        <begin position="25"/>
        <end position="44"/>
    </location>
</feature>
<organism evidence="3">
    <name type="scientific">Tanacetum cinerariifolium</name>
    <name type="common">Dalmatian daisy</name>
    <name type="synonym">Chrysanthemum cinerariifolium</name>
    <dbReference type="NCBI Taxonomy" id="118510"/>
    <lineage>
        <taxon>Eukaryota</taxon>
        <taxon>Viridiplantae</taxon>
        <taxon>Streptophyta</taxon>
        <taxon>Embryophyta</taxon>
        <taxon>Tracheophyta</taxon>
        <taxon>Spermatophyta</taxon>
        <taxon>Magnoliopsida</taxon>
        <taxon>eudicotyledons</taxon>
        <taxon>Gunneridae</taxon>
        <taxon>Pentapetalae</taxon>
        <taxon>asterids</taxon>
        <taxon>campanulids</taxon>
        <taxon>Asterales</taxon>
        <taxon>Asteraceae</taxon>
        <taxon>Asteroideae</taxon>
        <taxon>Anthemideae</taxon>
        <taxon>Anthemidinae</taxon>
        <taxon>Tanacetum</taxon>
    </lineage>
</organism>
<sequence length="1779" mass="194445">MAAGATPLRQLRSPVEVIRQFTPNWFAATMGTGILSLALAQLPGRALGVVFRRSETGVRPCDRFHVLRYHSHGLGYHNQWIPQLWRGALGRRRCRGGRSFVVDRCGHGACLRRPHSLPDVHAPAAQHRPDDGGLAAAGCRCRGCSGERRAAGAAPAGWWCALHSPDHRLRAVGIFGASGAQHSRDSVITHGPAQTAARKHGGIELAGARTSGHRRARHAGARRRRAGDAGAVWPGRGWPRGQRDGRGERAAAVGTRPVVDDAGNPDYATLLQGSRSIQPGLVGLYLSARRIRGHLAASGEGARFAVLRGLRQRVGSGTGRPVAGCRMAHRARRLPRQPVCVSLHCVDEPALKVHIQRASCAARASVATICGATVGAVQTDSGLGWGISSTIKFGRLASMAAWAWRAVRPASTTTRRHGRRSSTSPSMATPARTAATPSRAGGACSSANQGTVFHSTVCDRATAACARKRDRSTAARGRLLACRPIGSARPHAEEIGVRHGVPVRLHRPAREPPARRTSLAARQHCLLRSGWRVALHHQDPAGASRLLRQARPHFAHGPNGSTVRHAFAVSLEAAHRRALTTGVDVVDSLRFQFIQEHFQCIGHAQAAHNHESLGVTAGLESDIARLAVHTRHQVAGTCTGGYGMGHIDKRLRRLAGRHMRDDLVACGVDHVDTIAVFETNVHFAAVVRRPCAMRQGAGRYRRHELWLITGGIDLDDIFSANCHVGSYSGSIFRERQVVGNKTGVDDAFYCQRRHVDAGDLANVLVCHPDFFEIRRELIKARYHERQFAVGMEHHHARTTCCLDTAFFLEGDRIDDRDVIFAAYYDPDFATVCREKSFVGRAPDIGHTLDFVGGRVDEGHGIGTIRYCNQACAVTTAATANVMAKVSLLNLVSCMRIFLRVCIGGIVTCAMGCLVALQPGAHDIDFVLLFDDDALRQVAQFAVVTVDQDGLGHIDRTLVVRNHHAHEVVRWVPGHRRAPHAVIHDRHGIVRQRRIGPVATGDKRGRRRSRAMVAGMLRRDCGGTAPEHVKHVDVALFGKTKARVLVARLLRRHVQRQALAGAVVVHELRHRPAGPGQQAPADQFIAQLAQMRRTDLATHALRQPGRTTLPADTRALAAPYAPGAGQLPRRASPNLRHRSPTRLPGPPPVPAIASAGCAAAWWPLRWAPGPVRPAPDRTGDAWRGSVPRRRARAQLPRGALPGKLRSRQRAPPVAGRRHTRAGRLQSRAGSFHDFQRVYAGAAVHQAAQLFAGAREPRHDGPDGDAERRRHFFITHVFQPDHQQDRALFFSKQAQRGIQLAHLDADRAALRHSRHRRVIVERLGVQRAAPHLIDAHIVHDRKQPGTRVRAGLQRGALGPAAFERVLHQVIGRGALPHERARVAPQPRDTRQQLGAGMKGQDAHGTGQHVAHLDGGLAVELHCRRDGRALRIDRLGRTHDGDAQRPHRAELAPHGADGGRTVVAAVKGAANPGQPRVVGVIMHDGGMFAGANGGEVRLRHIERGSGNSRGGNADGAGQEEHQVGGFHGCGPVQHGTAAMAVRVTQHREPARRQDRRRAHQQPCLHMRCHDQFRDRGGKGTGHHRAAHRLVGRQAEGNLHGGDRHTHVRQRFLERRTRAGTGFAQNPLRLHQVGSRQRRPRCPWMIGRYHDNQLILPHRFDGQGGFVDVALDETEIGATQQDGLRHAVGIAHFQSQVDDRISLTELHEQTRQPVTRDRLAGVDCQRAAPHLAQFRQRVFRYARACQRALRLRQENPPGVGEFDAPPDAMEQCRAVVLFQGLDR</sequence>
<reference evidence="3" key="1">
    <citation type="journal article" date="2019" name="Sci. Rep.">
        <title>Draft genome of Tanacetum cinerariifolium, the natural source of mosquito coil.</title>
        <authorList>
            <person name="Yamashiro T."/>
            <person name="Shiraishi A."/>
            <person name="Satake H."/>
            <person name="Nakayama K."/>
        </authorList>
    </citation>
    <scope>NUCLEOTIDE SEQUENCE</scope>
</reference>
<feature type="region of interest" description="Disordered" evidence="1">
    <location>
        <begin position="1118"/>
        <end position="1145"/>
    </location>
</feature>
<feature type="compositionally biased region" description="Low complexity" evidence="1">
    <location>
        <begin position="421"/>
        <end position="440"/>
    </location>
</feature>
<feature type="region of interest" description="Disordered" evidence="1">
    <location>
        <begin position="411"/>
        <end position="442"/>
    </location>
</feature>
<protein>
    <submittedName>
        <fullName evidence="3">Uncharacterized protein</fullName>
    </submittedName>
</protein>